<dbReference type="SMART" id="SM00028">
    <property type="entry name" value="TPR"/>
    <property type="match status" value="2"/>
</dbReference>
<dbReference type="SUPFAM" id="SSF53300">
    <property type="entry name" value="vWA-like"/>
    <property type="match status" value="1"/>
</dbReference>
<comment type="caution">
    <text evidence="9">The sequence shown here is derived from an EMBL/GenBank/DDBJ whole genome shotgun (WGS) entry which is preliminary data.</text>
</comment>
<organism evidence="9 10">
    <name type="scientific">Lujinxingia vulgaris</name>
    <dbReference type="NCBI Taxonomy" id="2600176"/>
    <lineage>
        <taxon>Bacteria</taxon>
        <taxon>Deltaproteobacteria</taxon>
        <taxon>Bradymonadales</taxon>
        <taxon>Lujinxingiaceae</taxon>
        <taxon>Lujinxingia</taxon>
    </lineage>
</organism>
<feature type="region of interest" description="Disordered" evidence="6">
    <location>
        <begin position="887"/>
        <end position="918"/>
    </location>
</feature>
<evidence type="ECO:0000259" key="8">
    <source>
        <dbReference type="PROSITE" id="PS50234"/>
    </source>
</evidence>
<dbReference type="InterPro" id="IPR002035">
    <property type="entry name" value="VWF_A"/>
</dbReference>
<proteinExistence type="predicted"/>
<dbReference type="OrthoDB" id="9807628at2"/>
<dbReference type="InterPro" id="IPR050768">
    <property type="entry name" value="UPF0353/GerABKA_families"/>
</dbReference>
<keyword evidence="2 7" id="KW-0812">Transmembrane</keyword>
<feature type="compositionally biased region" description="Low complexity" evidence="6">
    <location>
        <begin position="892"/>
        <end position="907"/>
    </location>
</feature>
<feature type="transmembrane region" description="Helical" evidence="7">
    <location>
        <begin position="12"/>
        <end position="28"/>
    </location>
</feature>
<evidence type="ECO:0000256" key="3">
    <source>
        <dbReference type="ARBA" id="ARBA00022989"/>
    </source>
</evidence>
<dbReference type="Gene3D" id="2.60.120.380">
    <property type="match status" value="1"/>
</dbReference>
<dbReference type="PROSITE" id="PS50005">
    <property type="entry name" value="TPR"/>
    <property type="match status" value="1"/>
</dbReference>
<evidence type="ECO:0000256" key="5">
    <source>
        <dbReference type="PROSITE-ProRule" id="PRU00339"/>
    </source>
</evidence>
<gene>
    <name evidence="9" type="ORF">FRC96_10905</name>
</gene>
<evidence type="ECO:0000256" key="1">
    <source>
        <dbReference type="ARBA" id="ARBA00022475"/>
    </source>
</evidence>
<dbReference type="PANTHER" id="PTHR22550:SF5">
    <property type="entry name" value="LEUCINE ZIPPER PROTEIN 4"/>
    <property type="match status" value="1"/>
</dbReference>
<dbReference type="InterPro" id="IPR019734">
    <property type="entry name" value="TPR_rpt"/>
</dbReference>
<evidence type="ECO:0000256" key="4">
    <source>
        <dbReference type="ARBA" id="ARBA00023136"/>
    </source>
</evidence>
<evidence type="ECO:0000256" key="2">
    <source>
        <dbReference type="ARBA" id="ARBA00022692"/>
    </source>
</evidence>
<reference evidence="9 10" key="1">
    <citation type="submission" date="2019-08" db="EMBL/GenBank/DDBJ databases">
        <title>Bradymonadales sp. TMQ2.</title>
        <authorList>
            <person name="Liang Q."/>
        </authorList>
    </citation>
    <scope>NUCLEOTIDE SEQUENCE [LARGE SCALE GENOMIC DNA]</scope>
    <source>
        <strain evidence="9 10">TMQ2</strain>
    </source>
</reference>
<dbReference type="PANTHER" id="PTHR22550">
    <property type="entry name" value="SPORE GERMINATION PROTEIN"/>
    <property type="match status" value="1"/>
</dbReference>
<evidence type="ECO:0000256" key="7">
    <source>
        <dbReference type="SAM" id="Phobius"/>
    </source>
</evidence>
<keyword evidence="1" id="KW-1003">Cell membrane</keyword>
<feature type="transmembrane region" description="Helical" evidence="7">
    <location>
        <begin position="321"/>
        <end position="338"/>
    </location>
</feature>
<feature type="compositionally biased region" description="Acidic residues" evidence="6">
    <location>
        <begin position="999"/>
        <end position="1025"/>
    </location>
</feature>
<dbReference type="SMART" id="SM00327">
    <property type="entry name" value="VWA"/>
    <property type="match status" value="1"/>
</dbReference>
<accession>A0A5C6X7R3</accession>
<evidence type="ECO:0000313" key="10">
    <source>
        <dbReference type="Proteomes" id="UP000321046"/>
    </source>
</evidence>
<keyword evidence="4 7" id="KW-0472">Membrane</keyword>
<dbReference type="SUPFAM" id="SSF48452">
    <property type="entry name" value="TPR-like"/>
    <property type="match status" value="1"/>
</dbReference>
<feature type="repeat" description="TPR" evidence="5">
    <location>
        <begin position="417"/>
        <end position="450"/>
    </location>
</feature>
<evidence type="ECO:0000256" key="6">
    <source>
        <dbReference type="SAM" id="MobiDB-lite"/>
    </source>
</evidence>
<name>A0A5C6X7R3_9DELT</name>
<dbReference type="Gene3D" id="1.25.40.10">
    <property type="entry name" value="Tetratricopeptide repeat domain"/>
    <property type="match status" value="1"/>
</dbReference>
<protein>
    <submittedName>
        <fullName evidence="9">VWA domain-containing protein</fullName>
    </submittedName>
</protein>
<dbReference type="EMBL" id="VOSL01000048">
    <property type="protein sequence ID" value="TXD35770.1"/>
    <property type="molecule type" value="Genomic_DNA"/>
</dbReference>
<dbReference type="Proteomes" id="UP000321046">
    <property type="component" value="Unassembled WGS sequence"/>
</dbReference>
<dbReference type="RefSeq" id="WP_146974526.1">
    <property type="nucleotide sequence ID" value="NZ_VOSL01000048.1"/>
</dbReference>
<dbReference type="Pfam" id="PF13432">
    <property type="entry name" value="TPR_16"/>
    <property type="match status" value="1"/>
</dbReference>
<dbReference type="AlphaFoldDB" id="A0A5C6X7R3"/>
<keyword evidence="5" id="KW-0802">TPR repeat</keyword>
<sequence>MVFAKTDNLYWLALLIPLAVAWISYEVWRRGVLRRLGDLPLIEAMTASFNPTRKLVARVCQLAALALLTIALAQPQWGISDAPSSREGLDVVFAMDLSRSMLAEDVAPNRLEAANREIQTFMTRLAGDRVGLVIFTSLSFPQAPLTTDYAAINFFLRRVHPEQIPVGGTSLGAALVDATELLTGRADDSEDEGAMARSPNQVIVLITDGEDHESDPMVAARRAAELGIRVVTVGVGSTEGARVPVFDQNGSRRGFLRDRDGEYVLSTLDDATLKKIAQTTGGTYIHFDRPGAVSNALVGFLDQLERTQFEDQLRERYIDRFMIFLIPAFVLTLLSIFLGQRVLPTVGGSSLGGRLSRRVRAILGLSLVALLLGSSGCEPPPRPDAAIEEANQLIDEGEFQQALDLMDPLAATYDDRPEFHYNRGRALLGLEDFEGAREAFARALTVDDPEFRAAILYNLGLSLAGLEDWREAHDAFRQGLKLFSTVEEPEDPELGEALRHNLEVALRALYPPCATFEDELEPNNDPQSAHALEKPTLDDLTLCGENIDLFKLDAVPGTLLGVSATFKEVREEPDPERVFLTEPGALRLSIIAPDGQTVLAIDEGLDDDEDALRGQNARGEVTRAIDEIVLSQQLLGGPNPAPVFIAVETDPGLEFAYALDVHFVPPCEALEDAYEPNGSANTAAALEGNEHKLHICKGDEDWFTFKPEGAETLFVDLQPQPDLESEEPPQLRMEVRDAASGELLARGLAAGNRLSAGIPELGEVEEVRVSVTPVDDAQQGPYTLKFYPFAACPSGNDAHWPNNGPDEPATLSEEQQEVRYARICPGEADFFSVPVPEEEPLQWGISSIPQEAWRPDADPAAELPYGPFPAHTLSHVDPVIGEDRMVAERPESTPSPAAPTPTTAAAANAQDTAGNEDAAPELSAITLDQGLSIGDLDDERALLKITGEPGFYHLQSLNGGGSGGSNSQDQQEQQQDQQQNQEDQDDPQERGDSQHEEPQDPQDGEQQQDESEAPQDEEQASEEPQEAQAQPSEEPTDEEKQELMEILRALEESDDNFQLKKALEDVPRRHIERDW</sequence>
<feature type="domain" description="VWFA" evidence="8">
    <location>
        <begin position="90"/>
        <end position="276"/>
    </location>
</feature>
<feature type="region of interest" description="Disordered" evidence="6">
    <location>
        <begin position="953"/>
        <end position="1043"/>
    </location>
</feature>
<dbReference type="InterPro" id="IPR011990">
    <property type="entry name" value="TPR-like_helical_dom_sf"/>
</dbReference>
<feature type="compositionally biased region" description="Low complexity" evidence="6">
    <location>
        <begin position="965"/>
        <end position="981"/>
    </location>
</feature>
<dbReference type="Pfam" id="PF13519">
    <property type="entry name" value="VWA_2"/>
    <property type="match status" value="1"/>
</dbReference>
<dbReference type="Gene3D" id="3.40.50.410">
    <property type="entry name" value="von Willebrand factor, type A domain"/>
    <property type="match status" value="1"/>
</dbReference>
<dbReference type="InterPro" id="IPR036465">
    <property type="entry name" value="vWFA_dom_sf"/>
</dbReference>
<evidence type="ECO:0000313" key="9">
    <source>
        <dbReference type="EMBL" id="TXD35770.1"/>
    </source>
</evidence>
<dbReference type="PROSITE" id="PS50234">
    <property type="entry name" value="VWFA"/>
    <property type="match status" value="1"/>
</dbReference>
<feature type="compositionally biased region" description="Basic and acidic residues" evidence="6">
    <location>
        <begin position="987"/>
        <end position="998"/>
    </location>
</feature>
<keyword evidence="3 7" id="KW-1133">Transmembrane helix</keyword>